<dbReference type="InterPro" id="IPR000953">
    <property type="entry name" value="Chromo/chromo_shadow_dom"/>
</dbReference>
<evidence type="ECO:0000256" key="8">
    <source>
        <dbReference type="ARBA" id="ARBA00023242"/>
    </source>
</evidence>
<keyword evidence="3" id="KW-0158">Chromosome</keyword>
<dbReference type="Gene3D" id="2.30.30.140">
    <property type="match status" value="1"/>
</dbReference>
<dbReference type="PANTHER" id="PTHR10880">
    <property type="entry name" value="MORTALITY FACTOR 4-LIKE PROTEIN"/>
    <property type="match status" value="1"/>
</dbReference>
<dbReference type="Pfam" id="PF22732">
    <property type="entry name" value="MSL3_chromo-like"/>
    <property type="match status" value="1"/>
</dbReference>
<dbReference type="PANTHER" id="PTHR10880:SF15">
    <property type="entry name" value="MSL COMPLEX SUBUNIT 3"/>
    <property type="match status" value="1"/>
</dbReference>
<feature type="domain" description="Chromo" evidence="11">
    <location>
        <begin position="11"/>
        <end position="91"/>
    </location>
</feature>
<dbReference type="SMART" id="SM00298">
    <property type="entry name" value="CHROMO"/>
    <property type="match status" value="1"/>
</dbReference>
<dbReference type="FunFam" id="2.30.30.140:FF:000042">
    <property type="entry name" value="male-specific lethal 3 homolog"/>
    <property type="match status" value="1"/>
</dbReference>
<dbReference type="InterPro" id="IPR053820">
    <property type="entry name" value="MSL3_chromo-like"/>
</dbReference>
<keyword evidence="4" id="KW-0832">Ubl conjugation</keyword>
<proteinExistence type="predicted"/>
<keyword evidence="8" id="KW-0539">Nucleus</keyword>
<dbReference type="GO" id="GO:0006355">
    <property type="term" value="P:regulation of DNA-templated transcription"/>
    <property type="evidence" value="ECO:0007669"/>
    <property type="project" value="InterPro"/>
</dbReference>
<feature type="compositionally biased region" description="Polar residues" evidence="10">
    <location>
        <begin position="122"/>
        <end position="135"/>
    </location>
</feature>
<feature type="region of interest" description="Disordered" evidence="10">
    <location>
        <begin position="120"/>
        <end position="154"/>
    </location>
</feature>
<feature type="region of interest" description="Disordered" evidence="10">
    <location>
        <begin position="499"/>
        <end position="537"/>
    </location>
</feature>
<dbReference type="PROSITE" id="PS51640">
    <property type="entry name" value="MRG"/>
    <property type="match status" value="1"/>
</dbReference>
<dbReference type="SUPFAM" id="SSF54160">
    <property type="entry name" value="Chromo domain-like"/>
    <property type="match status" value="1"/>
</dbReference>
<evidence type="ECO:0000256" key="1">
    <source>
        <dbReference type="ARBA" id="ARBA00004123"/>
    </source>
</evidence>
<evidence type="ECO:0000256" key="6">
    <source>
        <dbReference type="ARBA" id="ARBA00023015"/>
    </source>
</evidence>
<feature type="compositionally biased region" description="Low complexity" evidence="10">
    <location>
        <begin position="136"/>
        <end position="150"/>
    </location>
</feature>
<organism evidence="12">
    <name type="scientific">Culicoides sonorensis</name>
    <name type="common">Biting midge</name>
    <dbReference type="NCBI Taxonomy" id="179676"/>
    <lineage>
        <taxon>Eukaryota</taxon>
        <taxon>Metazoa</taxon>
        <taxon>Ecdysozoa</taxon>
        <taxon>Arthropoda</taxon>
        <taxon>Hexapoda</taxon>
        <taxon>Insecta</taxon>
        <taxon>Pterygota</taxon>
        <taxon>Neoptera</taxon>
        <taxon>Endopterygota</taxon>
        <taxon>Diptera</taxon>
        <taxon>Nematocera</taxon>
        <taxon>Chironomoidea</taxon>
        <taxon>Ceratopogonidae</taxon>
        <taxon>Ceratopogoninae</taxon>
        <taxon>Culicoides</taxon>
        <taxon>Monoculicoides</taxon>
    </lineage>
</organism>
<dbReference type="GO" id="GO:0006325">
    <property type="term" value="P:chromatin organization"/>
    <property type="evidence" value="ECO:0007669"/>
    <property type="project" value="UniProtKB-KW"/>
</dbReference>
<evidence type="ECO:0000256" key="4">
    <source>
        <dbReference type="ARBA" id="ARBA00022843"/>
    </source>
</evidence>
<evidence type="ECO:0000256" key="5">
    <source>
        <dbReference type="ARBA" id="ARBA00022853"/>
    </source>
</evidence>
<evidence type="ECO:0000256" key="9">
    <source>
        <dbReference type="ARBA" id="ARBA00069454"/>
    </source>
</evidence>
<comment type="subcellular location">
    <subcellularLocation>
        <location evidence="2">Chromosome</location>
    </subcellularLocation>
    <subcellularLocation>
        <location evidence="1">Nucleus</location>
    </subcellularLocation>
</comment>
<dbReference type="VEuPathDB" id="VectorBase:CSON001320"/>
<dbReference type="GO" id="GO:0035267">
    <property type="term" value="C:NuA4 histone acetyltransferase complex"/>
    <property type="evidence" value="ECO:0007669"/>
    <property type="project" value="TreeGrafter"/>
</dbReference>
<accession>A0A336LLN2</accession>
<dbReference type="GO" id="GO:0005634">
    <property type="term" value="C:nucleus"/>
    <property type="evidence" value="ECO:0007669"/>
    <property type="project" value="UniProtKB-SubCell"/>
</dbReference>
<keyword evidence="6" id="KW-0805">Transcription regulation</keyword>
<dbReference type="Gene3D" id="1.10.274.30">
    <property type="entry name" value="MRG domain"/>
    <property type="match status" value="1"/>
</dbReference>
<evidence type="ECO:0000313" key="12">
    <source>
        <dbReference type="EMBL" id="SSX17553.1"/>
    </source>
</evidence>
<evidence type="ECO:0000256" key="10">
    <source>
        <dbReference type="SAM" id="MobiDB-lite"/>
    </source>
</evidence>
<name>A0A336LLN2_CULSO</name>
<dbReference type="OMA" id="YKGTPDK"/>
<dbReference type="Pfam" id="PF05712">
    <property type="entry name" value="MRG"/>
    <property type="match status" value="1"/>
</dbReference>
<evidence type="ECO:0000256" key="7">
    <source>
        <dbReference type="ARBA" id="ARBA00023163"/>
    </source>
</evidence>
<sequence length="537" mass="61985">MVSTRGIRTDEFVEGEKVLCYEPDITKVKVLYDAKVLEIIENKDKKGKKTFEFLIHFQGWSSSWDRRVPDEFVLKDTEENRKLQKELAEKSQLQLGTYLYRKEARKKRRRKLSERVGELIINNDTSNTSTPASENQSPPSTQSQSTVPPDQEQDFDYYSSSVESINDEEKIYMQMGDILKARLEFDFNLITKENKLVNLPAKVPVIAILENYVRQYALKQVCGISPDPTKSKRRNSQAKFENRREKEIERMKKNIELAKEVADGLRIYFDFTLKNYLLYEQEKKQAEVILSPGNLKHFSYIASDNLVPSNITVTPDTRQTLKTPNKIEQDFQYHRDSDQHVCLSDRRLRSYHEPDAEPINRQETISSLASTSSECSIPHTNSMSSTIDIFRSALPMHIGITKQAKEMLDETFAWKLLPSDAPGAPCMIYGAIHLTRLLIKLPEFLNSSTLNDEKIKTLLKYLDSMAEYLESHEELFGKQFYSMCGSDDEDTILQLSSDNETPRRFSRFSNEGSHSENEVTPKKKTLIKNKNEKSCVS</sequence>
<protein>
    <recommendedName>
        <fullName evidence="9">Protein male-specific lethal-3</fullName>
    </recommendedName>
</protein>
<dbReference type="GO" id="GO:0072487">
    <property type="term" value="C:MSL complex"/>
    <property type="evidence" value="ECO:0007669"/>
    <property type="project" value="TreeGrafter"/>
</dbReference>
<evidence type="ECO:0000256" key="3">
    <source>
        <dbReference type="ARBA" id="ARBA00022454"/>
    </source>
</evidence>
<dbReference type="InterPro" id="IPR026541">
    <property type="entry name" value="MRG_dom"/>
</dbReference>
<keyword evidence="7" id="KW-0804">Transcription</keyword>
<gene>
    <name evidence="12" type="primary">CSON001320</name>
</gene>
<dbReference type="InterPro" id="IPR038217">
    <property type="entry name" value="MRG_C_sf"/>
</dbReference>
<dbReference type="InterPro" id="IPR008676">
    <property type="entry name" value="MRG"/>
</dbReference>
<keyword evidence="5" id="KW-0156">Chromatin regulator</keyword>
<reference evidence="12" key="1">
    <citation type="submission" date="2018-07" db="EMBL/GenBank/DDBJ databases">
        <authorList>
            <person name="Quirk P.G."/>
            <person name="Krulwich T.A."/>
        </authorList>
    </citation>
    <scope>NUCLEOTIDE SEQUENCE</scope>
</reference>
<dbReference type="EMBL" id="UFQT01000011">
    <property type="protein sequence ID" value="SSX17553.1"/>
    <property type="molecule type" value="Genomic_DNA"/>
</dbReference>
<evidence type="ECO:0000259" key="11">
    <source>
        <dbReference type="SMART" id="SM00298"/>
    </source>
</evidence>
<evidence type="ECO:0000256" key="2">
    <source>
        <dbReference type="ARBA" id="ARBA00004286"/>
    </source>
</evidence>
<dbReference type="InterPro" id="IPR016197">
    <property type="entry name" value="Chromo-like_dom_sf"/>
</dbReference>
<dbReference type="AlphaFoldDB" id="A0A336LLN2"/>